<gene>
    <name evidence="2" type="ORF">AMOR_09920</name>
</gene>
<protein>
    <recommendedName>
        <fullName evidence="4">Metallothionein</fullName>
    </recommendedName>
</protein>
<dbReference type="RefSeq" id="WP_248359085.1">
    <property type="nucleotide sequence ID" value="NZ_AP025591.1"/>
</dbReference>
<name>A0ABM7WRA9_9BACT</name>
<dbReference type="EMBL" id="AP025591">
    <property type="protein sequence ID" value="BDG01996.1"/>
    <property type="molecule type" value="Genomic_DNA"/>
</dbReference>
<sequence>MTKFLFAAFAAVSFLAAQPVFACEDCKNCPHHKVADADKKPADKAACACAGAGKECKCGEKCACPHCSAQKAGAKKEEPKKT</sequence>
<organism evidence="2 3">
    <name type="scientific">Anaeromyxobacter oryzae</name>
    <dbReference type="NCBI Taxonomy" id="2918170"/>
    <lineage>
        <taxon>Bacteria</taxon>
        <taxon>Pseudomonadati</taxon>
        <taxon>Myxococcota</taxon>
        <taxon>Myxococcia</taxon>
        <taxon>Myxococcales</taxon>
        <taxon>Cystobacterineae</taxon>
        <taxon>Anaeromyxobacteraceae</taxon>
        <taxon>Anaeromyxobacter</taxon>
    </lineage>
</organism>
<evidence type="ECO:0000313" key="3">
    <source>
        <dbReference type="Proteomes" id="UP001162891"/>
    </source>
</evidence>
<keyword evidence="3" id="KW-1185">Reference proteome</keyword>
<evidence type="ECO:0008006" key="4">
    <source>
        <dbReference type="Google" id="ProtNLM"/>
    </source>
</evidence>
<evidence type="ECO:0000256" key="1">
    <source>
        <dbReference type="SAM" id="SignalP"/>
    </source>
</evidence>
<accession>A0ABM7WRA9</accession>
<dbReference type="Proteomes" id="UP001162891">
    <property type="component" value="Chromosome"/>
</dbReference>
<feature type="signal peptide" evidence="1">
    <location>
        <begin position="1"/>
        <end position="22"/>
    </location>
</feature>
<proteinExistence type="predicted"/>
<reference evidence="3" key="1">
    <citation type="journal article" date="2022" name="Int. J. Syst. Evol. Microbiol.">
        <title>Anaeromyxobacter oryzae sp. nov., Anaeromyxobacter diazotrophicus sp. nov. and Anaeromyxobacter paludicola sp. nov., isolated from paddy soils.</title>
        <authorList>
            <person name="Itoh H."/>
            <person name="Xu Z."/>
            <person name="Mise K."/>
            <person name="Masuda Y."/>
            <person name="Ushijima N."/>
            <person name="Hayakawa C."/>
            <person name="Shiratori Y."/>
            <person name="Senoo K."/>
        </authorList>
    </citation>
    <scope>NUCLEOTIDE SEQUENCE [LARGE SCALE GENOMIC DNA]</scope>
    <source>
        <strain evidence="3">Red232</strain>
    </source>
</reference>
<keyword evidence="1" id="KW-0732">Signal</keyword>
<evidence type="ECO:0000313" key="2">
    <source>
        <dbReference type="EMBL" id="BDG01996.1"/>
    </source>
</evidence>
<feature type="chain" id="PRO_5046294177" description="Metallothionein" evidence="1">
    <location>
        <begin position="23"/>
        <end position="82"/>
    </location>
</feature>